<proteinExistence type="predicted"/>
<evidence type="ECO:0000313" key="1">
    <source>
        <dbReference type="EMBL" id="JAD76592.1"/>
    </source>
</evidence>
<name>A0A0A9CYR5_ARUDO</name>
<dbReference type="EMBL" id="GBRH01221303">
    <property type="protein sequence ID" value="JAD76592.1"/>
    <property type="molecule type" value="Transcribed_RNA"/>
</dbReference>
<reference evidence="1" key="1">
    <citation type="submission" date="2014-09" db="EMBL/GenBank/DDBJ databases">
        <authorList>
            <person name="Magalhaes I.L.F."/>
            <person name="Oliveira U."/>
            <person name="Santos F.R."/>
            <person name="Vidigal T.H.D.A."/>
            <person name="Brescovit A.D."/>
            <person name="Santos A.J."/>
        </authorList>
    </citation>
    <scope>NUCLEOTIDE SEQUENCE</scope>
    <source>
        <tissue evidence="1">Shoot tissue taken approximately 20 cm above the soil surface</tissue>
    </source>
</reference>
<evidence type="ECO:0008006" key="2">
    <source>
        <dbReference type="Google" id="ProtNLM"/>
    </source>
</evidence>
<protein>
    <recommendedName>
        <fullName evidence="2">DUF4219 domain-containing protein</fullName>
    </recommendedName>
</protein>
<dbReference type="AlphaFoldDB" id="A0A0A9CYR5"/>
<accession>A0A0A9CYR5</accession>
<organism evidence="1">
    <name type="scientific">Arundo donax</name>
    <name type="common">Giant reed</name>
    <name type="synonym">Donax arundinaceus</name>
    <dbReference type="NCBI Taxonomy" id="35708"/>
    <lineage>
        <taxon>Eukaryota</taxon>
        <taxon>Viridiplantae</taxon>
        <taxon>Streptophyta</taxon>
        <taxon>Embryophyta</taxon>
        <taxon>Tracheophyta</taxon>
        <taxon>Spermatophyta</taxon>
        <taxon>Magnoliopsida</taxon>
        <taxon>Liliopsida</taxon>
        <taxon>Poales</taxon>
        <taxon>Poaceae</taxon>
        <taxon>PACMAD clade</taxon>
        <taxon>Arundinoideae</taxon>
        <taxon>Arundineae</taxon>
        <taxon>Arundo</taxon>
    </lineage>
</organism>
<sequence length="86" mass="9634">MSMTKMMPCDDTSSSKAIVSSGLGNSTMATAGRLSLPMLTRTNYVVWVMRMKYLLRTNSAWGAMHHEKEFEDIDESKEQLALTIIS</sequence>
<reference evidence="1" key="2">
    <citation type="journal article" date="2015" name="Data Brief">
        <title>Shoot transcriptome of the giant reed, Arundo donax.</title>
        <authorList>
            <person name="Barrero R.A."/>
            <person name="Guerrero F.D."/>
            <person name="Moolhuijzen P."/>
            <person name="Goolsby J.A."/>
            <person name="Tidwell J."/>
            <person name="Bellgard S.E."/>
            <person name="Bellgard M.I."/>
        </authorList>
    </citation>
    <scope>NUCLEOTIDE SEQUENCE</scope>
    <source>
        <tissue evidence="1">Shoot tissue taken approximately 20 cm above the soil surface</tissue>
    </source>
</reference>